<evidence type="ECO:0000256" key="6">
    <source>
        <dbReference type="ARBA" id="ARBA00022918"/>
    </source>
</evidence>
<evidence type="ECO:0000313" key="12">
    <source>
        <dbReference type="Proteomes" id="UP000650081"/>
    </source>
</evidence>
<evidence type="ECO:0000256" key="7">
    <source>
        <dbReference type="ARBA" id="ARBA00023118"/>
    </source>
</evidence>
<evidence type="ECO:0000256" key="9">
    <source>
        <dbReference type="ARBA" id="ARBA00048173"/>
    </source>
</evidence>
<dbReference type="CDD" id="cd03487">
    <property type="entry name" value="RT_Bac_retron_II"/>
    <property type="match status" value="1"/>
</dbReference>
<dbReference type="PANTHER" id="PTHR34047">
    <property type="entry name" value="NUCLEAR INTRON MATURASE 1, MITOCHONDRIAL-RELATED"/>
    <property type="match status" value="1"/>
</dbReference>
<comment type="similarity">
    <text evidence="8">Belongs to the bacterial reverse transcriptase family.</text>
</comment>
<keyword evidence="2" id="KW-0808">Transferase</keyword>
<sequence length="580" mass="67113">MPRPALLSSSFGLLSVQDLCQYLNSIPVSEPLLKQAYTPLSLQALSEVASSCYKELHLPKKNGSLRIIHGPNPHLKAVQKGLCTLLNEYQKELKSPSAYGFVPGRNIVDNAARHTGKNVVINLDLLNFFPTINSSMVAEALAKPPASIPLVSQLNQVMTNLMCREDRLPQGAPSSPAMANLVCHSLDLNLRALAQKHRFTYTRYADDLTFSSNYPKVAEEVFINIIYQRCEKLGFKVNKEKTRIQRSSGRQSVTGLVVNSKVSVKKKYCRITRAMLHNWKKLGYEEAEALFKANYPKGPLYNLSNVLLGRIEFIGMVDNHKLPLRQRKNQLLSDTRYMKLLAEYWELMNGQNYSFIQNQKIFQRLVRFNRLAENVAMIKNNQFSSRDRFIRYCTYTFVQLEELYKVYFLIKFQEDYSKIGRHFFDNNDAFKRMLLGKKKEDHSPEDVERARKEAENKTSFADYKTYMLESQFLNDCYYAKGRNPPKLPRLLRQLRNFYVHGSEFTKRDEASLKQTLEGIPAKNAAYKKKHQKDRVMPKDEVKAQEEYLVFKWIDGGDYDSVRAFLGDIVALVRYEFEDRN</sequence>
<name>A0A923PHR9_9BACT</name>
<dbReference type="Proteomes" id="UP000650081">
    <property type="component" value="Unassembled WGS sequence"/>
</dbReference>
<keyword evidence="7" id="KW-0051">Antiviral defense</keyword>
<evidence type="ECO:0000256" key="3">
    <source>
        <dbReference type="ARBA" id="ARBA00022695"/>
    </source>
</evidence>
<keyword evidence="4" id="KW-0479">Metal-binding</keyword>
<dbReference type="GO" id="GO:0051607">
    <property type="term" value="P:defense response to virus"/>
    <property type="evidence" value="ECO:0007669"/>
    <property type="project" value="UniProtKB-KW"/>
</dbReference>
<dbReference type="InterPro" id="IPR043502">
    <property type="entry name" value="DNA/RNA_pol_sf"/>
</dbReference>
<dbReference type="InterPro" id="IPR051083">
    <property type="entry name" value="GrpII_Intron_Splice-Mob/Def"/>
</dbReference>
<organism evidence="11 12">
    <name type="scientific">Neolewinella lacunae</name>
    <dbReference type="NCBI Taxonomy" id="1517758"/>
    <lineage>
        <taxon>Bacteria</taxon>
        <taxon>Pseudomonadati</taxon>
        <taxon>Bacteroidota</taxon>
        <taxon>Saprospiria</taxon>
        <taxon>Saprospirales</taxon>
        <taxon>Lewinellaceae</taxon>
        <taxon>Neolewinella</taxon>
    </lineage>
</organism>
<dbReference type="PROSITE" id="PS50878">
    <property type="entry name" value="RT_POL"/>
    <property type="match status" value="1"/>
</dbReference>
<feature type="domain" description="Reverse transcriptase" evidence="10">
    <location>
        <begin position="39"/>
        <end position="258"/>
    </location>
</feature>
<dbReference type="EMBL" id="JACSIT010000096">
    <property type="protein sequence ID" value="MBC6994307.1"/>
    <property type="molecule type" value="Genomic_DNA"/>
</dbReference>
<keyword evidence="3" id="KW-0548">Nucleotidyltransferase</keyword>
<keyword evidence="5" id="KW-0460">Magnesium</keyword>
<evidence type="ECO:0000259" key="10">
    <source>
        <dbReference type="PROSITE" id="PS50878"/>
    </source>
</evidence>
<evidence type="ECO:0000256" key="5">
    <source>
        <dbReference type="ARBA" id="ARBA00022842"/>
    </source>
</evidence>
<dbReference type="InterPro" id="IPR000477">
    <property type="entry name" value="RT_dom"/>
</dbReference>
<dbReference type="GO" id="GO:0003964">
    <property type="term" value="F:RNA-directed DNA polymerase activity"/>
    <property type="evidence" value="ECO:0007669"/>
    <property type="project" value="UniProtKB-KW"/>
</dbReference>
<protein>
    <recommendedName>
        <fullName evidence="1">RNA-directed DNA polymerase</fullName>
        <ecNumber evidence="1">2.7.7.49</ecNumber>
    </recommendedName>
</protein>
<evidence type="ECO:0000256" key="1">
    <source>
        <dbReference type="ARBA" id="ARBA00012493"/>
    </source>
</evidence>
<dbReference type="EC" id="2.7.7.49" evidence="1"/>
<dbReference type="RefSeq" id="WP_187466388.1">
    <property type="nucleotide sequence ID" value="NZ_JACSIT010000096.1"/>
</dbReference>
<dbReference type="SUPFAM" id="SSF56672">
    <property type="entry name" value="DNA/RNA polymerases"/>
    <property type="match status" value="1"/>
</dbReference>
<dbReference type="PRINTS" id="PR00866">
    <property type="entry name" value="RNADNAPOLMS"/>
</dbReference>
<accession>A0A923PHR9</accession>
<dbReference type="GO" id="GO:0046872">
    <property type="term" value="F:metal ion binding"/>
    <property type="evidence" value="ECO:0007669"/>
    <property type="project" value="UniProtKB-KW"/>
</dbReference>
<reference evidence="11" key="1">
    <citation type="submission" date="2020-08" db="EMBL/GenBank/DDBJ databases">
        <title>Lewinella bacteria from marine environments.</title>
        <authorList>
            <person name="Zhong Y."/>
        </authorList>
    </citation>
    <scope>NUCLEOTIDE SEQUENCE</scope>
    <source>
        <strain evidence="11">KCTC 42187</strain>
    </source>
</reference>
<keyword evidence="6 11" id="KW-0695">RNA-directed DNA polymerase</keyword>
<evidence type="ECO:0000256" key="2">
    <source>
        <dbReference type="ARBA" id="ARBA00022679"/>
    </source>
</evidence>
<dbReference type="GO" id="GO:0003723">
    <property type="term" value="F:RNA binding"/>
    <property type="evidence" value="ECO:0007669"/>
    <property type="project" value="InterPro"/>
</dbReference>
<proteinExistence type="inferred from homology"/>
<dbReference type="InterPro" id="IPR000123">
    <property type="entry name" value="Reverse_transcriptase_msDNA"/>
</dbReference>
<dbReference type="AlphaFoldDB" id="A0A923PHR9"/>
<evidence type="ECO:0000313" key="11">
    <source>
        <dbReference type="EMBL" id="MBC6994307.1"/>
    </source>
</evidence>
<evidence type="ECO:0000256" key="4">
    <source>
        <dbReference type="ARBA" id="ARBA00022723"/>
    </source>
</evidence>
<dbReference type="Pfam" id="PF00078">
    <property type="entry name" value="RVT_1"/>
    <property type="match status" value="1"/>
</dbReference>
<dbReference type="PANTHER" id="PTHR34047:SF7">
    <property type="entry name" value="RNA-DIRECTED DNA POLYMERASE"/>
    <property type="match status" value="1"/>
</dbReference>
<comment type="caution">
    <text evidence="11">The sequence shown here is derived from an EMBL/GenBank/DDBJ whole genome shotgun (WGS) entry which is preliminary data.</text>
</comment>
<evidence type="ECO:0000256" key="8">
    <source>
        <dbReference type="ARBA" id="ARBA00034120"/>
    </source>
</evidence>
<comment type="catalytic activity">
    <reaction evidence="9">
        <text>DNA(n) + a 2'-deoxyribonucleoside 5'-triphosphate = DNA(n+1) + diphosphate</text>
        <dbReference type="Rhea" id="RHEA:22508"/>
        <dbReference type="Rhea" id="RHEA-COMP:17339"/>
        <dbReference type="Rhea" id="RHEA-COMP:17340"/>
        <dbReference type="ChEBI" id="CHEBI:33019"/>
        <dbReference type="ChEBI" id="CHEBI:61560"/>
        <dbReference type="ChEBI" id="CHEBI:173112"/>
        <dbReference type="EC" id="2.7.7.49"/>
    </reaction>
</comment>
<keyword evidence="12" id="KW-1185">Reference proteome</keyword>
<gene>
    <name evidence="11" type="ORF">H9S92_09045</name>
</gene>